<name>A0A8K1FKH9_PYTOL</name>
<evidence type="ECO:0000313" key="3">
    <source>
        <dbReference type="EMBL" id="TMW64214.1"/>
    </source>
</evidence>
<dbReference type="Pfam" id="PF03966">
    <property type="entry name" value="Trm112p"/>
    <property type="match status" value="1"/>
</dbReference>
<evidence type="ECO:0000256" key="1">
    <source>
        <dbReference type="ARBA" id="ARBA00038479"/>
    </source>
</evidence>
<reference evidence="3" key="1">
    <citation type="submission" date="2019-03" db="EMBL/GenBank/DDBJ databases">
        <title>Long read genome sequence of the mycoparasitic Pythium oligandrum ATCC 38472 isolated from sugarbeet rhizosphere.</title>
        <authorList>
            <person name="Gaulin E."/>
        </authorList>
    </citation>
    <scope>NUCLEOTIDE SEQUENCE</scope>
    <source>
        <strain evidence="3">ATCC 38472_TT</strain>
    </source>
</reference>
<evidence type="ECO:0000313" key="4">
    <source>
        <dbReference type="Proteomes" id="UP000794436"/>
    </source>
</evidence>
<organism evidence="3 4">
    <name type="scientific">Pythium oligandrum</name>
    <name type="common">Mycoparasitic fungus</name>
    <dbReference type="NCBI Taxonomy" id="41045"/>
    <lineage>
        <taxon>Eukaryota</taxon>
        <taxon>Sar</taxon>
        <taxon>Stramenopiles</taxon>
        <taxon>Oomycota</taxon>
        <taxon>Peronosporomycetes</taxon>
        <taxon>Pythiales</taxon>
        <taxon>Pythiaceae</taxon>
        <taxon>Pythium</taxon>
    </lineage>
</organism>
<dbReference type="Gene3D" id="2.20.25.10">
    <property type="match status" value="1"/>
</dbReference>
<sequence>MTMTLVPRLQVTRRALRAATAARVSTQRSMSAAASDQPASVERLLDESVMEHLVCPISKFPLRYDAARGLIICPEIRVAYPIRNGIPMLVPSEGRILGDDEEA</sequence>
<evidence type="ECO:0000256" key="2">
    <source>
        <dbReference type="ARBA" id="ARBA00040939"/>
    </source>
</evidence>
<dbReference type="SUPFAM" id="SSF158997">
    <property type="entry name" value="Trm112p-like"/>
    <property type="match status" value="1"/>
</dbReference>
<dbReference type="OrthoDB" id="1884515at2759"/>
<dbReference type="Proteomes" id="UP000794436">
    <property type="component" value="Unassembled WGS sequence"/>
</dbReference>
<dbReference type="EMBL" id="SPLM01000040">
    <property type="protein sequence ID" value="TMW64214.1"/>
    <property type="molecule type" value="Genomic_DNA"/>
</dbReference>
<dbReference type="InterPro" id="IPR005651">
    <property type="entry name" value="Trm112-like"/>
</dbReference>
<dbReference type="PANTHER" id="PTHR33505">
    <property type="entry name" value="ZGC:162634"/>
    <property type="match status" value="1"/>
</dbReference>
<comment type="caution">
    <text evidence="3">The sequence shown here is derived from an EMBL/GenBank/DDBJ whole genome shotgun (WGS) entry which is preliminary data.</text>
</comment>
<keyword evidence="4" id="KW-1185">Reference proteome</keyword>
<gene>
    <name evidence="3" type="ORF">Poli38472_012836</name>
</gene>
<protein>
    <recommendedName>
        <fullName evidence="2">Protein preY, mitochondrial</fullName>
    </recommendedName>
</protein>
<dbReference type="PANTHER" id="PTHR33505:SF4">
    <property type="entry name" value="PROTEIN PREY, MITOCHONDRIAL"/>
    <property type="match status" value="1"/>
</dbReference>
<accession>A0A8K1FKH9</accession>
<dbReference type="AlphaFoldDB" id="A0A8K1FKH9"/>
<comment type="similarity">
    <text evidence="1">Belongs to the PREY family.</text>
</comment>
<proteinExistence type="inferred from homology"/>